<gene>
    <name evidence="1" type="ORF">RCOM_0418250</name>
</gene>
<dbReference type="InParanoid" id="B9TBI3"/>
<evidence type="ECO:0000313" key="2">
    <source>
        <dbReference type="Proteomes" id="UP000008311"/>
    </source>
</evidence>
<sequence length="101" mass="11529">MPLTDIDRSILIRASAKDPETLDQIAATVRKRYPSAFHTDKSLRLRIFVDAPLRGEPCCRVIRHEGCRFSRSERPTTMAVVDLDRLWGLRSITSEKSCDRG</sequence>
<dbReference type="EMBL" id="EQ976504">
    <property type="protein sequence ID" value="EEF26784.1"/>
    <property type="molecule type" value="Genomic_DNA"/>
</dbReference>
<evidence type="ECO:0000313" key="1">
    <source>
        <dbReference type="EMBL" id="EEF26784.1"/>
    </source>
</evidence>
<protein>
    <submittedName>
        <fullName evidence="1">Uncharacterized protein</fullName>
    </submittedName>
</protein>
<reference evidence="2" key="1">
    <citation type="journal article" date="2010" name="Nat. Biotechnol.">
        <title>Draft genome sequence of the oilseed species Ricinus communis.</title>
        <authorList>
            <person name="Chan A.P."/>
            <person name="Crabtree J."/>
            <person name="Zhao Q."/>
            <person name="Lorenzi H."/>
            <person name="Orvis J."/>
            <person name="Puiu D."/>
            <person name="Melake-Berhan A."/>
            <person name="Jones K.M."/>
            <person name="Redman J."/>
            <person name="Chen G."/>
            <person name="Cahoon E.B."/>
            <person name="Gedil M."/>
            <person name="Stanke M."/>
            <person name="Haas B.J."/>
            <person name="Wortman J.R."/>
            <person name="Fraser-Liggett C.M."/>
            <person name="Ravel J."/>
            <person name="Rabinowicz P.D."/>
        </authorList>
    </citation>
    <scope>NUCLEOTIDE SEQUENCE [LARGE SCALE GENOMIC DNA]</scope>
    <source>
        <strain evidence="2">cv. Hale</strain>
    </source>
</reference>
<keyword evidence="2" id="KW-1185">Reference proteome</keyword>
<proteinExistence type="predicted"/>
<dbReference type="Proteomes" id="UP000008311">
    <property type="component" value="Unassembled WGS sequence"/>
</dbReference>
<name>B9TBI3_RICCO</name>
<accession>B9TBI3</accession>
<dbReference type="AlphaFoldDB" id="B9TBI3"/>
<organism evidence="1 2">
    <name type="scientific">Ricinus communis</name>
    <name type="common">Castor bean</name>
    <dbReference type="NCBI Taxonomy" id="3988"/>
    <lineage>
        <taxon>Eukaryota</taxon>
        <taxon>Viridiplantae</taxon>
        <taxon>Streptophyta</taxon>
        <taxon>Embryophyta</taxon>
        <taxon>Tracheophyta</taxon>
        <taxon>Spermatophyta</taxon>
        <taxon>Magnoliopsida</taxon>
        <taxon>eudicotyledons</taxon>
        <taxon>Gunneridae</taxon>
        <taxon>Pentapetalae</taxon>
        <taxon>rosids</taxon>
        <taxon>fabids</taxon>
        <taxon>Malpighiales</taxon>
        <taxon>Euphorbiaceae</taxon>
        <taxon>Acalyphoideae</taxon>
        <taxon>Acalypheae</taxon>
        <taxon>Ricinus</taxon>
    </lineage>
</organism>